<comment type="caution">
    <text evidence="1">The sequence shown here is derived from an EMBL/GenBank/DDBJ whole genome shotgun (WGS) entry which is preliminary data.</text>
</comment>
<evidence type="ECO:0000313" key="2">
    <source>
        <dbReference type="Proteomes" id="UP001165064"/>
    </source>
</evidence>
<gene>
    <name evidence="1" type="ORF">Amon02_001314400</name>
</gene>
<keyword evidence="2" id="KW-1185">Reference proteome</keyword>
<accession>A0ACB5UC43</accession>
<reference evidence="1" key="1">
    <citation type="submission" date="2023-04" db="EMBL/GenBank/DDBJ databases">
        <title>Ambrosiozyma monospora NBRC 10751.</title>
        <authorList>
            <person name="Ichikawa N."/>
            <person name="Sato H."/>
            <person name="Tonouchi N."/>
        </authorList>
    </citation>
    <scope>NUCLEOTIDE SEQUENCE</scope>
    <source>
        <strain evidence="1">NBRC 10751</strain>
    </source>
</reference>
<sequence>MCQIYAIQEKINVFIVGKVEDKIKTLYLKCSRYFDEKSCIGCEPHYLERWILSRSNSDFLEAWEEQDYEIKCEIDNRLKRLREKRKLMEINGEKEDEDDSDFEDYSSCAFYDLADIFGSVLDISTEKLIYSEEFKSLMLSFE</sequence>
<proteinExistence type="predicted"/>
<dbReference type="EMBL" id="BSXS01016652">
    <property type="protein sequence ID" value="GMF08067.1"/>
    <property type="molecule type" value="Genomic_DNA"/>
</dbReference>
<dbReference type="Proteomes" id="UP001165064">
    <property type="component" value="Unassembled WGS sequence"/>
</dbReference>
<name>A0ACB5UC43_AMBMO</name>
<evidence type="ECO:0000313" key="1">
    <source>
        <dbReference type="EMBL" id="GMF08067.1"/>
    </source>
</evidence>
<protein>
    <submittedName>
        <fullName evidence="1">Unnamed protein product</fullName>
    </submittedName>
</protein>
<organism evidence="1 2">
    <name type="scientific">Ambrosiozyma monospora</name>
    <name type="common">Yeast</name>
    <name type="synonym">Endomycopsis monosporus</name>
    <dbReference type="NCBI Taxonomy" id="43982"/>
    <lineage>
        <taxon>Eukaryota</taxon>
        <taxon>Fungi</taxon>
        <taxon>Dikarya</taxon>
        <taxon>Ascomycota</taxon>
        <taxon>Saccharomycotina</taxon>
        <taxon>Pichiomycetes</taxon>
        <taxon>Pichiales</taxon>
        <taxon>Pichiaceae</taxon>
        <taxon>Ambrosiozyma</taxon>
    </lineage>
</organism>